<evidence type="ECO:0000313" key="2">
    <source>
        <dbReference type="EMBL" id="KAG0531402.1"/>
    </source>
</evidence>
<comment type="caution">
    <text evidence="2">The sequence shown here is derived from an EMBL/GenBank/DDBJ whole genome shotgun (WGS) entry which is preliminary data.</text>
</comment>
<reference evidence="2" key="1">
    <citation type="journal article" date="2019" name="BMC Genomics">
        <title>A new reference genome for Sorghum bicolor reveals high levels of sequence similarity between sweet and grain genotypes: implications for the genetics of sugar metabolism.</title>
        <authorList>
            <person name="Cooper E.A."/>
            <person name="Brenton Z.W."/>
            <person name="Flinn B.S."/>
            <person name="Jenkins J."/>
            <person name="Shu S."/>
            <person name="Flowers D."/>
            <person name="Luo F."/>
            <person name="Wang Y."/>
            <person name="Xia P."/>
            <person name="Barry K."/>
            <person name="Daum C."/>
            <person name="Lipzen A."/>
            <person name="Yoshinaga Y."/>
            <person name="Schmutz J."/>
            <person name="Saski C."/>
            <person name="Vermerris W."/>
            <person name="Kresovich S."/>
        </authorList>
    </citation>
    <scope>NUCLEOTIDE SEQUENCE</scope>
</reference>
<dbReference type="PANTHER" id="PTHR13651:SF0">
    <property type="entry name" value="PROTEIN ABITRAM"/>
    <property type="match status" value="1"/>
</dbReference>
<dbReference type="AlphaFoldDB" id="A0A921UGM8"/>
<evidence type="ECO:0000313" key="3">
    <source>
        <dbReference type="Proteomes" id="UP000807115"/>
    </source>
</evidence>
<name>A0A921UGM8_SORBI</name>
<dbReference type="InterPro" id="IPR011053">
    <property type="entry name" value="Single_hybrid_motif"/>
</dbReference>
<evidence type="ECO:0008006" key="4">
    <source>
        <dbReference type="Google" id="ProtNLM"/>
    </source>
</evidence>
<proteinExistence type="predicted"/>
<sequence>MTRCPPASTALRHHCRNGPGAPIRLSLPRRRASAPHRIDHRRRSGPRAPLMAEEAAASLEEQPLHKPSSLREAAVDDETRALVVPDAADLLPSPPSAVEANFARYFIADFLNPGYDQYVYRHPNGLCVVGLAPAHVVFKEEGAITAVDFNVGKSDRSEMKVTGKRKRNAQHLQENSALCKVCVNDKSFIVRCCVKGSLLEINERLIKQPDLLNTAADREGYIAIFQPKPADWLKIKDKFLSYEDYKNLRGVC</sequence>
<dbReference type="Gramene" id="EES06178">
    <property type="protein sequence ID" value="EES06178"/>
    <property type="gene ID" value="SORBI_3004G017400"/>
</dbReference>
<feature type="compositionally biased region" description="Basic residues" evidence="1">
    <location>
        <begin position="27"/>
        <end position="45"/>
    </location>
</feature>
<dbReference type="Gene3D" id="2.40.50.100">
    <property type="match status" value="1"/>
</dbReference>
<dbReference type="OMA" id="GKACEDH"/>
<gene>
    <name evidence="2" type="ORF">BDA96_04G020100</name>
</gene>
<dbReference type="SUPFAM" id="SSF51230">
    <property type="entry name" value="Single hybrid motif"/>
    <property type="match status" value="1"/>
</dbReference>
<evidence type="ECO:0000256" key="1">
    <source>
        <dbReference type="SAM" id="MobiDB-lite"/>
    </source>
</evidence>
<protein>
    <recommendedName>
        <fullName evidence="4">Actin-binding transcription modulator</fullName>
    </recommendedName>
</protein>
<dbReference type="EMBL" id="CM027683">
    <property type="protein sequence ID" value="KAG0531402.1"/>
    <property type="molecule type" value="Genomic_DNA"/>
</dbReference>
<dbReference type="PANTHER" id="PTHR13651">
    <property type="entry name" value="PROTEIN ABITRAM"/>
    <property type="match status" value="1"/>
</dbReference>
<dbReference type="Proteomes" id="UP000807115">
    <property type="component" value="Chromosome 4"/>
</dbReference>
<dbReference type="InterPro" id="IPR039169">
    <property type="entry name" value="Abitram"/>
</dbReference>
<organism evidence="2 3">
    <name type="scientific">Sorghum bicolor</name>
    <name type="common">Sorghum</name>
    <name type="synonym">Sorghum vulgare</name>
    <dbReference type="NCBI Taxonomy" id="4558"/>
    <lineage>
        <taxon>Eukaryota</taxon>
        <taxon>Viridiplantae</taxon>
        <taxon>Streptophyta</taxon>
        <taxon>Embryophyta</taxon>
        <taxon>Tracheophyta</taxon>
        <taxon>Spermatophyta</taxon>
        <taxon>Magnoliopsida</taxon>
        <taxon>Liliopsida</taxon>
        <taxon>Poales</taxon>
        <taxon>Poaceae</taxon>
        <taxon>PACMAD clade</taxon>
        <taxon>Panicoideae</taxon>
        <taxon>Andropogonodae</taxon>
        <taxon>Andropogoneae</taxon>
        <taxon>Sorghinae</taxon>
        <taxon>Sorghum</taxon>
    </lineage>
</organism>
<reference evidence="2" key="2">
    <citation type="submission" date="2020-10" db="EMBL/GenBank/DDBJ databases">
        <authorList>
            <person name="Cooper E.A."/>
            <person name="Brenton Z.W."/>
            <person name="Flinn B.S."/>
            <person name="Jenkins J."/>
            <person name="Shu S."/>
            <person name="Flowers D."/>
            <person name="Luo F."/>
            <person name="Wang Y."/>
            <person name="Xia P."/>
            <person name="Barry K."/>
            <person name="Daum C."/>
            <person name="Lipzen A."/>
            <person name="Yoshinaga Y."/>
            <person name="Schmutz J."/>
            <person name="Saski C."/>
            <person name="Vermerris W."/>
            <person name="Kresovich S."/>
        </authorList>
    </citation>
    <scope>NUCLEOTIDE SEQUENCE</scope>
</reference>
<accession>A0A921UGM8</accession>
<feature type="region of interest" description="Disordered" evidence="1">
    <location>
        <begin position="1"/>
        <end position="47"/>
    </location>
</feature>